<dbReference type="SUPFAM" id="SSF51338">
    <property type="entry name" value="Composite domain of metallo-dependent hydrolases"/>
    <property type="match status" value="1"/>
</dbReference>
<evidence type="ECO:0000313" key="4">
    <source>
        <dbReference type="EMBL" id="QKC76495.1"/>
    </source>
</evidence>
<evidence type="ECO:0000256" key="1">
    <source>
        <dbReference type="ARBA" id="ARBA00022723"/>
    </source>
</evidence>
<keyword evidence="2 4" id="KW-0378">Hydrolase</keyword>
<proteinExistence type="predicted"/>
<feature type="domain" description="Amidohydrolase 3" evidence="3">
    <location>
        <begin position="60"/>
        <end position="408"/>
    </location>
</feature>
<dbReference type="InterPro" id="IPR032466">
    <property type="entry name" value="Metal_Hydrolase"/>
</dbReference>
<dbReference type="Pfam" id="PF07969">
    <property type="entry name" value="Amidohydro_3"/>
    <property type="match status" value="1"/>
</dbReference>
<keyword evidence="1" id="KW-0479">Metal-binding</keyword>
<dbReference type="GO" id="GO:0046872">
    <property type="term" value="F:metal ion binding"/>
    <property type="evidence" value="ECO:0007669"/>
    <property type="project" value="UniProtKB-KW"/>
</dbReference>
<name>A0A6M7UH38_9HYPH</name>
<dbReference type="GO" id="GO:0016814">
    <property type="term" value="F:hydrolase activity, acting on carbon-nitrogen (but not peptide) bonds, in cyclic amidines"/>
    <property type="evidence" value="ECO:0007669"/>
    <property type="project" value="TreeGrafter"/>
</dbReference>
<accession>A0A6M7UH38</accession>
<gene>
    <name evidence="4" type="ORF">EB233_13970</name>
</gene>
<dbReference type="Gene3D" id="2.30.40.10">
    <property type="entry name" value="Urease, subunit C, domain 1"/>
    <property type="match status" value="1"/>
</dbReference>
<dbReference type="Gene3D" id="3.20.20.140">
    <property type="entry name" value="Metal-dependent hydrolases"/>
    <property type="match status" value="1"/>
</dbReference>
<dbReference type="Proteomes" id="UP000503339">
    <property type="component" value="Chromosome"/>
</dbReference>
<evidence type="ECO:0000313" key="5">
    <source>
        <dbReference type="Proteomes" id="UP000503339"/>
    </source>
</evidence>
<dbReference type="RefSeq" id="WP_155765323.1">
    <property type="nucleotide sequence ID" value="NZ_CP033361.1"/>
</dbReference>
<dbReference type="FunFam" id="3.20.20.140:FF:000019">
    <property type="entry name" value="Cytosine deaminase"/>
    <property type="match status" value="1"/>
</dbReference>
<dbReference type="KEGG" id="merd:EB233_13970"/>
<dbReference type="GO" id="GO:0019239">
    <property type="term" value="F:deaminase activity"/>
    <property type="evidence" value="ECO:0007669"/>
    <property type="project" value="UniProtKB-ARBA"/>
</dbReference>
<dbReference type="EMBL" id="CP033361">
    <property type="protein sequence ID" value="QKC76495.1"/>
    <property type="molecule type" value="Genomic_DNA"/>
</dbReference>
<dbReference type="AlphaFoldDB" id="A0A6M7UH38"/>
<dbReference type="InterPro" id="IPR013108">
    <property type="entry name" value="Amidohydro_3"/>
</dbReference>
<organism evidence="4 5">
    <name type="scientific">Mesorhizobium erdmanii</name>
    <dbReference type="NCBI Taxonomy" id="1777866"/>
    <lineage>
        <taxon>Bacteria</taxon>
        <taxon>Pseudomonadati</taxon>
        <taxon>Pseudomonadota</taxon>
        <taxon>Alphaproteobacteria</taxon>
        <taxon>Hyphomicrobiales</taxon>
        <taxon>Phyllobacteriaceae</taxon>
        <taxon>Mesorhizobium</taxon>
    </lineage>
</organism>
<sequence>MREQTNLSEQTIFSNAKLADGSLVDLTVTGGHFSAIAPAGKTPPADFAAVASAIIAPLFVDLAGQLVVPAFVEGHIHLDTSFYGDAWRPHIPCTNGFDVRERVAFQARNLAAAAPMAERAKNQLELCVGNGSLTMRSHVMVDGSVGLKHVETILAVRENYRDLIDIQLVAFPQSGILSSPGTAELLDEALKLGCDLVGGLDPASFDRDVKGHLDVVFGLAQKHGAGVDIHLHDGGTLGLFQVEEIATRTKALGMAGHVVVSHAYGLGDIPADALDKAGAMLAAAGVAIMTNAPGNHAFPPVAALRQAGVTVFGGSDNIRDSWWPYGDGDMLSRANMIGYRSGFYEDHELEAAFDVVTHAGAKALGLASYGIVVGASADFVAMPAQHVPEAVVAVPKERTVYRRGKVVARNGTVLAR</sequence>
<reference evidence="4 5" key="1">
    <citation type="submission" date="2018-10" db="EMBL/GenBank/DDBJ databases">
        <authorList>
            <person name="Perry B.J."/>
            <person name="Sullivan J.T."/>
            <person name="Murphy R.J.T."/>
            <person name="Ramsay J.P."/>
            <person name="Ronson C.W."/>
        </authorList>
    </citation>
    <scope>NUCLEOTIDE SEQUENCE [LARGE SCALE GENOMIC DNA]</scope>
    <source>
        <strain evidence="4 5">NZP2014</strain>
    </source>
</reference>
<dbReference type="InterPro" id="IPR011059">
    <property type="entry name" value="Metal-dep_hydrolase_composite"/>
</dbReference>
<evidence type="ECO:0000256" key="2">
    <source>
        <dbReference type="ARBA" id="ARBA00022801"/>
    </source>
</evidence>
<dbReference type="PANTHER" id="PTHR32027:SF9">
    <property type="entry name" value="BLL3847 PROTEIN"/>
    <property type="match status" value="1"/>
</dbReference>
<evidence type="ECO:0000259" key="3">
    <source>
        <dbReference type="Pfam" id="PF07969"/>
    </source>
</evidence>
<dbReference type="InterPro" id="IPR052349">
    <property type="entry name" value="Metallo-hydrolase_Enzymes"/>
</dbReference>
<dbReference type="PANTHER" id="PTHR32027">
    <property type="entry name" value="CYTOSINE DEAMINASE"/>
    <property type="match status" value="1"/>
</dbReference>
<protein>
    <submittedName>
        <fullName evidence="4">Metal-dependent hydrolase</fullName>
    </submittedName>
</protein>
<dbReference type="NCBIfam" id="NF004636">
    <property type="entry name" value="PRK05985.1"/>
    <property type="match status" value="1"/>
</dbReference>
<dbReference type="SUPFAM" id="SSF51556">
    <property type="entry name" value="Metallo-dependent hydrolases"/>
    <property type="match status" value="1"/>
</dbReference>
<keyword evidence="5" id="KW-1185">Reference proteome</keyword>
<dbReference type="CDD" id="cd01293">
    <property type="entry name" value="Bact_CD"/>
    <property type="match status" value="1"/>
</dbReference>